<dbReference type="SMART" id="SM00850">
    <property type="entry name" value="LytTR"/>
    <property type="match status" value="1"/>
</dbReference>
<keyword evidence="1" id="KW-0902">Two-component regulatory system</keyword>
<proteinExistence type="predicted"/>
<dbReference type="Pfam" id="PF00072">
    <property type="entry name" value="Response_reg"/>
    <property type="match status" value="1"/>
</dbReference>
<dbReference type="GO" id="GO:0000156">
    <property type="term" value="F:phosphorelay response regulator activity"/>
    <property type="evidence" value="ECO:0007669"/>
    <property type="project" value="InterPro"/>
</dbReference>
<keyword evidence="2" id="KW-0597">Phosphoprotein</keyword>
<organism evidence="5 6">
    <name type="scientific">Vibrio nigripulchritudo SOn1</name>
    <dbReference type="NCBI Taxonomy" id="1238450"/>
    <lineage>
        <taxon>Bacteria</taxon>
        <taxon>Pseudomonadati</taxon>
        <taxon>Pseudomonadota</taxon>
        <taxon>Gammaproteobacteria</taxon>
        <taxon>Vibrionales</taxon>
        <taxon>Vibrionaceae</taxon>
        <taxon>Vibrio</taxon>
    </lineage>
</organism>
<feature type="domain" description="HTH LytTR-type" evidence="4">
    <location>
        <begin position="156"/>
        <end position="261"/>
    </location>
</feature>
<dbReference type="PROSITE" id="PS50110">
    <property type="entry name" value="RESPONSE_REGULATORY"/>
    <property type="match status" value="1"/>
</dbReference>
<evidence type="ECO:0000313" key="6">
    <source>
        <dbReference type="Proteomes" id="UP000018211"/>
    </source>
</evidence>
<dbReference type="InterPro" id="IPR046947">
    <property type="entry name" value="LytR-like"/>
</dbReference>
<dbReference type="SMART" id="SM00448">
    <property type="entry name" value="REC"/>
    <property type="match status" value="1"/>
</dbReference>
<dbReference type="PANTHER" id="PTHR37299:SF1">
    <property type="entry name" value="STAGE 0 SPORULATION PROTEIN A HOMOLOG"/>
    <property type="match status" value="1"/>
</dbReference>
<dbReference type="PROSITE" id="PS50930">
    <property type="entry name" value="HTH_LYTTR"/>
    <property type="match status" value="1"/>
</dbReference>
<dbReference type="AlphaFoldDB" id="A0AAV2VPH1"/>
<accession>A0AAV2VPH1</accession>
<dbReference type="InterPro" id="IPR001789">
    <property type="entry name" value="Sig_transdc_resp-reg_receiver"/>
</dbReference>
<evidence type="ECO:0000256" key="2">
    <source>
        <dbReference type="PROSITE-ProRule" id="PRU00169"/>
    </source>
</evidence>
<protein>
    <submittedName>
        <fullName evidence="5">Response regulator of the LytR/AlgR family</fullName>
    </submittedName>
</protein>
<dbReference type="InterPro" id="IPR007492">
    <property type="entry name" value="LytTR_DNA-bd_dom"/>
</dbReference>
<evidence type="ECO:0000259" key="3">
    <source>
        <dbReference type="PROSITE" id="PS50110"/>
    </source>
</evidence>
<dbReference type="InterPro" id="IPR011006">
    <property type="entry name" value="CheY-like_superfamily"/>
</dbReference>
<feature type="modified residue" description="4-aspartylphosphate" evidence="2">
    <location>
        <position position="58"/>
    </location>
</feature>
<sequence>MAKYVKAVIADDEPLLLHHLQRQLNDVWLELDIVAKVGDGKSAFDAILEHEPDVVFLDIRMPGLDGITLANKLNKLQHAPHIVFTTAYDEYAVEAFDNNATDYLLKPINEERLTKAVAKVQQRLNDLQTSSQPDLQKLFEQLSPEKTQPQIYLHWIKASMGDEIHLIPIDDVVYFKSEDKYVSVYCQNGESHLDEYLIRMSLKELLEQLDPNQFWQIHRSTIVSVSRISKVRKDLTGRMYVVIGQKELPVSRASQSLFKGM</sequence>
<dbReference type="Proteomes" id="UP000018211">
    <property type="component" value="Unassembled WGS sequence"/>
</dbReference>
<gene>
    <name evidence="5" type="ORF">VIBNISOn1_1810043</name>
</gene>
<dbReference type="SUPFAM" id="SSF52172">
    <property type="entry name" value="CheY-like"/>
    <property type="match status" value="1"/>
</dbReference>
<evidence type="ECO:0000256" key="1">
    <source>
        <dbReference type="ARBA" id="ARBA00023012"/>
    </source>
</evidence>
<reference evidence="5 6" key="1">
    <citation type="journal article" date="2013" name="ISME J.">
        <title>Comparative genomics of pathogenic lineages of Vibrio nigripulchritudo identifies virulence-associated traits.</title>
        <authorList>
            <person name="Goudenege D."/>
            <person name="Labreuche Y."/>
            <person name="Krin E."/>
            <person name="Ansquer D."/>
            <person name="Mangenot S."/>
            <person name="Calteau A."/>
            <person name="Medigue C."/>
            <person name="Mazel D."/>
            <person name="Polz M.F."/>
            <person name="Le Roux F."/>
        </authorList>
    </citation>
    <scope>NUCLEOTIDE SEQUENCE [LARGE SCALE GENOMIC DNA]</scope>
    <source>
        <strain evidence="5 6">SOn1</strain>
    </source>
</reference>
<feature type="domain" description="Response regulatory" evidence="3">
    <location>
        <begin position="6"/>
        <end position="121"/>
    </location>
</feature>
<dbReference type="RefSeq" id="WP_022611652.1">
    <property type="nucleotide sequence ID" value="NZ_LK391965.1"/>
</dbReference>
<evidence type="ECO:0000259" key="4">
    <source>
        <dbReference type="PROSITE" id="PS50930"/>
    </source>
</evidence>
<dbReference type="Pfam" id="PF04397">
    <property type="entry name" value="LytTR"/>
    <property type="match status" value="1"/>
</dbReference>
<dbReference type="PANTHER" id="PTHR37299">
    <property type="entry name" value="TRANSCRIPTIONAL REGULATOR-RELATED"/>
    <property type="match status" value="1"/>
</dbReference>
<name>A0AAV2VPH1_9VIBR</name>
<dbReference type="Gene3D" id="2.40.50.1020">
    <property type="entry name" value="LytTr DNA-binding domain"/>
    <property type="match status" value="1"/>
</dbReference>
<dbReference type="Gene3D" id="3.40.50.2300">
    <property type="match status" value="1"/>
</dbReference>
<evidence type="ECO:0000313" key="5">
    <source>
        <dbReference type="EMBL" id="CCO46584.1"/>
    </source>
</evidence>
<dbReference type="EMBL" id="CAOF01000092">
    <property type="protein sequence ID" value="CCO46584.1"/>
    <property type="molecule type" value="Genomic_DNA"/>
</dbReference>
<dbReference type="GO" id="GO:0003677">
    <property type="term" value="F:DNA binding"/>
    <property type="evidence" value="ECO:0007669"/>
    <property type="project" value="InterPro"/>
</dbReference>
<comment type="caution">
    <text evidence="5">The sequence shown here is derived from an EMBL/GenBank/DDBJ whole genome shotgun (WGS) entry which is preliminary data.</text>
</comment>